<evidence type="ECO:0000256" key="1">
    <source>
        <dbReference type="ARBA" id="ARBA00001971"/>
    </source>
</evidence>
<dbReference type="PANTHER" id="PTHR47944:SF4">
    <property type="entry name" value="OS09G0441700 PROTEIN"/>
    <property type="match status" value="1"/>
</dbReference>
<evidence type="ECO:0000256" key="3">
    <source>
        <dbReference type="ARBA" id="ARBA00022617"/>
    </source>
</evidence>
<evidence type="ECO:0000256" key="4">
    <source>
        <dbReference type="ARBA" id="ARBA00022723"/>
    </source>
</evidence>
<dbReference type="Pfam" id="PF00067">
    <property type="entry name" value="p450"/>
    <property type="match status" value="1"/>
</dbReference>
<dbReference type="PANTHER" id="PTHR47944">
    <property type="entry name" value="CYTOCHROME P450 98A9"/>
    <property type="match status" value="1"/>
</dbReference>
<dbReference type="GO" id="GO:0044550">
    <property type="term" value="P:secondary metabolite biosynthetic process"/>
    <property type="evidence" value="ECO:0007669"/>
    <property type="project" value="UniProtKB-ARBA"/>
</dbReference>
<dbReference type="AlphaFoldDB" id="A0AAF1APX4"/>
<dbReference type="GO" id="GO:0020037">
    <property type="term" value="F:heme binding"/>
    <property type="evidence" value="ECO:0007669"/>
    <property type="project" value="InterPro"/>
</dbReference>
<keyword evidence="7 9" id="KW-0503">Monooxygenase</keyword>
<gene>
    <name evidence="10" type="ORF">DCAR_0207284</name>
</gene>
<dbReference type="Proteomes" id="UP000077755">
    <property type="component" value="Chromosome 2"/>
</dbReference>
<dbReference type="GO" id="GO:0004497">
    <property type="term" value="F:monooxygenase activity"/>
    <property type="evidence" value="ECO:0007669"/>
    <property type="project" value="UniProtKB-KW"/>
</dbReference>
<dbReference type="FunFam" id="1.10.630.10:FF:000038">
    <property type="entry name" value="Cytochrome P450 84A1"/>
    <property type="match status" value="1"/>
</dbReference>
<evidence type="ECO:0000313" key="11">
    <source>
        <dbReference type="Proteomes" id="UP000077755"/>
    </source>
</evidence>
<dbReference type="PROSITE" id="PS00086">
    <property type="entry name" value="CYTOCHROME_P450"/>
    <property type="match status" value="1"/>
</dbReference>
<evidence type="ECO:0000256" key="2">
    <source>
        <dbReference type="ARBA" id="ARBA00010617"/>
    </source>
</evidence>
<reference evidence="10" key="1">
    <citation type="journal article" date="2016" name="Nat. Genet.">
        <title>A high-quality carrot genome assembly provides new insights into carotenoid accumulation and asterid genome evolution.</title>
        <authorList>
            <person name="Iorizzo M."/>
            <person name="Ellison S."/>
            <person name="Senalik D."/>
            <person name="Zeng P."/>
            <person name="Satapoomin P."/>
            <person name="Huang J."/>
            <person name="Bowman M."/>
            <person name="Iovene M."/>
            <person name="Sanseverino W."/>
            <person name="Cavagnaro P."/>
            <person name="Yildiz M."/>
            <person name="Macko-Podgorni A."/>
            <person name="Moranska E."/>
            <person name="Grzebelus E."/>
            <person name="Grzebelus D."/>
            <person name="Ashrafi H."/>
            <person name="Zheng Z."/>
            <person name="Cheng S."/>
            <person name="Spooner D."/>
            <person name="Van Deynze A."/>
            <person name="Simon P."/>
        </authorList>
    </citation>
    <scope>NUCLEOTIDE SEQUENCE</scope>
    <source>
        <tissue evidence="10">Leaf</tissue>
    </source>
</reference>
<comment type="cofactor">
    <cofactor evidence="1 8">
        <name>heme</name>
        <dbReference type="ChEBI" id="CHEBI:30413"/>
    </cofactor>
</comment>
<organism evidence="10 11">
    <name type="scientific">Daucus carota subsp. sativus</name>
    <name type="common">Carrot</name>
    <dbReference type="NCBI Taxonomy" id="79200"/>
    <lineage>
        <taxon>Eukaryota</taxon>
        <taxon>Viridiplantae</taxon>
        <taxon>Streptophyta</taxon>
        <taxon>Embryophyta</taxon>
        <taxon>Tracheophyta</taxon>
        <taxon>Spermatophyta</taxon>
        <taxon>Magnoliopsida</taxon>
        <taxon>eudicotyledons</taxon>
        <taxon>Gunneridae</taxon>
        <taxon>Pentapetalae</taxon>
        <taxon>asterids</taxon>
        <taxon>campanulids</taxon>
        <taxon>Apiales</taxon>
        <taxon>Apiaceae</taxon>
        <taxon>Apioideae</taxon>
        <taxon>Scandiceae</taxon>
        <taxon>Daucinae</taxon>
        <taxon>Daucus</taxon>
        <taxon>Daucus sect. Daucus</taxon>
    </lineage>
</organism>
<dbReference type="InterPro" id="IPR002401">
    <property type="entry name" value="Cyt_P450_E_grp-I"/>
</dbReference>
<dbReference type="SUPFAM" id="SSF48264">
    <property type="entry name" value="Cytochrome P450"/>
    <property type="match status" value="1"/>
</dbReference>
<keyword evidence="11" id="KW-1185">Reference proteome</keyword>
<evidence type="ECO:0000313" key="10">
    <source>
        <dbReference type="EMBL" id="WOG88051.1"/>
    </source>
</evidence>
<dbReference type="EMBL" id="CP093344">
    <property type="protein sequence ID" value="WOG88051.1"/>
    <property type="molecule type" value="Genomic_DNA"/>
</dbReference>
<protein>
    <submittedName>
        <fullName evidence="10">Uncharacterized protein</fullName>
    </submittedName>
</protein>
<feature type="binding site" description="axial binding residue" evidence="8">
    <location>
        <position position="446"/>
    </location>
    <ligand>
        <name>heme</name>
        <dbReference type="ChEBI" id="CHEBI:30413"/>
    </ligand>
    <ligandPart>
        <name>Fe</name>
        <dbReference type="ChEBI" id="CHEBI:18248"/>
    </ligandPart>
</feature>
<reference evidence="10" key="2">
    <citation type="submission" date="2022-03" db="EMBL/GenBank/DDBJ databases">
        <title>Draft title - Genomic analysis of global carrot germplasm unveils the trajectory of domestication and the origin of high carotenoid orange carrot.</title>
        <authorList>
            <person name="Iorizzo M."/>
            <person name="Ellison S."/>
            <person name="Senalik D."/>
            <person name="Macko-Podgorni A."/>
            <person name="Grzebelus D."/>
            <person name="Bostan H."/>
            <person name="Rolling W."/>
            <person name="Curaba J."/>
            <person name="Simon P."/>
        </authorList>
    </citation>
    <scope>NUCLEOTIDE SEQUENCE</scope>
    <source>
        <tissue evidence="10">Leaf</tissue>
    </source>
</reference>
<evidence type="ECO:0000256" key="5">
    <source>
        <dbReference type="ARBA" id="ARBA00023002"/>
    </source>
</evidence>
<dbReference type="InterPro" id="IPR036396">
    <property type="entry name" value="Cyt_P450_sf"/>
</dbReference>
<accession>A0AAF1APX4</accession>
<comment type="similarity">
    <text evidence="2 9">Belongs to the cytochrome P450 family.</text>
</comment>
<sequence length="510" mass="58388">MEAIIFVAFFLATLAFFLLPNYLRRWKLKLPPGPKPWPIIGNLHLIGTLPHCSFHDLSQKYGPIMQLYFGSSPVVILSSPKMAEIMLKENDVLFALRPKTAAGKYTTYNYSDMTWSSYGPYWAQLRKICLMEIFSAKRLDAFQYIRVEEMHKLVKSLYKSSGTPVLLKDDLMKLTFNVIGRIVLGKSYLDDEVDDSVIKPEEFKFMFEELFVLNGVYNIGDFIPWLGVFDLQGYVKRMKDVSKKLDKFLEIVIDQHNEVRKKSDVNAEDYVAKDMVDVLLQLADDEDVQVKLHRDGVKAFTQDLLAGGTESSATSIEWGLSEMLKNPNTFEMASEELDRIIGKERWVEEKDIQNLPYIEAISKEILRLHPVAPLLVPHMASQNCKISGYDVLEGTIVLVNTWTIARDPTVWSDPYEFRPERFMGVDIDVKGRDFRILPFGSGRRRCPGYSLGLKLIQLNLANLLHGFTWKLPENMTVEELNMEESFGLSVPRKVPLVAVAEPRLPSHLYA</sequence>
<dbReference type="KEGG" id="dcr:108209078"/>
<name>A0AAF1APX4_DAUCS</name>
<evidence type="ECO:0000256" key="6">
    <source>
        <dbReference type="ARBA" id="ARBA00023004"/>
    </source>
</evidence>
<proteinExistence type="inferred from homology"/>
<evidence type="ECO:0000256" key="8">
    <source>
        <dbReference type="PIRSR" id="PIRSR602401-1"/>
    </source>
</evidence>
<dbReference type="InterPro" id="IPR017972">
    <property type="entry name" value="Cyt_P450_CS"/>
</dbReference>
<dbReference type="GO" id="GO:0005506">
    <property type="term" value="F:iron ion binding"/>
    <property type="evidence" value="ECO:0007669"/>
    <property type="project" value="InterPro"/>
</dbReference>
<dbReference type="PRINTS" id="PR00463">
    <property type="entry name" value="EP450I"/>
</dbReference>
<dbReference type="CDD" id="cd20618">
    <property type="entry name" value="CYP71_clan"/>
    <property type="match status" value="1"/>
</dbReference>
<dbReference type="PRINTS" id="PR00385">
    <property type="entry name" value="P450"/>
</dbReference>
<keyword evidence="5 9" id="KW-0560">Oxidoreductase</keyword>
<evidence type="ECO:0000256" key="7">
    <source>
        <dbReference type="ARBA" id="ARBA00023033"/>
    </source>
</evidence>
<dbReference type="GO" id="GO:0016705">
    <property type="term" value="F:oxidoreductase activity, acting on paired donors, with incorporation or reduction of molecular oxygen"/>
    <property type="evidence" value="ECO:0007669"/>
    <property type="project" value="InterPro"/>
</dbReference>
<keyword evidence="4 8" id="KW-0479">Metal-binding</keyword>
<keyword evidence="3 8" id="KW-0349">Heme</keyword>
<keyword evidence="6 8" id="KW-0408">Iron</keyword>
<dbReference type="InterPro" id="IPR001128">
    <property type="entry name" value="Cyt_P450"/>
</dbReference>
<evidence type="ECO:0000256" key="9">
    <source>
        <dbReference type="RuleBase" id="RU000461"/>
    </source>
</evidence>
<dbReference type="Gene3D" id="1.10.630.10">
    <property type="entry name" value="Cytochrome P450"/>
    <property type="match status" value="1"/>
</dbReference>